<evidence type="ECO:0000256" key="11">
    <source>
        <dbReference type="SAM" id="Phobius"/>
    </source>
</evidence>
<dbReference type="InterPro" id="IPR050747">
    <property type="entry name" value="Mitochondrial_chaperone_BCS1"/>
</dbReference>
<dbReference type="Proteomes" id="UP000781932">
    <property type="component" value="Unassembled WGS sequence"/>
</dbReference>
<dbReference type="SMART" id="SM01024">
    <property type="entry name" value="BCS1_N"/>
    <property type="match status" value="1"/>
</dbReference>
<reference evidence="13" key="2">
    <citation type="submission" date="2020-11" db="EMBL/GenBank/DDBJ databases">
        <title>Whole genome sequencing of Colletotrichum sp.</title>
        <authorList>
            <person name="Li H."/>
        </authorList>
    </citation>
    <scope>NUCLEOTIDE SEQUENCE</scope>
    <source>
        <strain evidence="13">CkLH20</strain>
    </source>
</reference>
<evidence type="ECO:0000256" key="5">
    <source>
        <dbReference type="ARBA" id="ARBA00022840"/>
    </source>
</evidence>
<dbReference type="InterPro" id="IPR057495">
    <property type="entry name" value="AAA_lid_BCS1"/>
</dbReference>
<dbReference type="GeneID" id="62157665"/>
<dbReference type="SUPFAM" id="SSF52540">
    <property type="entry name" value="P-loop containing nucleoside triphosphate hydrolases"/>
    <property type="match status" value="1"/>
</dbReference>
<keyword evidence="2 11" id="KW-0812">Transmembrane</keyword>
<keyword evidence="5" id="KW-0067">ATP-binding</keyword>
<feature type="transmembrane region" description="Helical" evidence="11">
    <location>
        <begin position="12"/>
        <end position="32"/>
    </location>
</feature>
<gene>
    <name evidence="13" type="ORF">CkaCkLH20_01872</name>
</gene>
<evidence type="ECO:0000256" key="2">
    <source>
        <dbReference type="ARBA" id="ARBA00022692"/>
    </source>
</evidence>
<proteinExistence type="predicted"/>
<dbReference type="PANTHER" id="PTHR23070">
    <property type="entry name" value="BCS1 AAA-TYPE ATPASE"/>
    <property type="match status" value="1"/>
</dbReference>
<feature type="region of interest" description="Disordered" evidence="10">
    <location>
        <begin position="392"/>
        <end position="435"/>
    </location>
</feature>
<comment type="catalytic activity">
    <reaction evidence="9">
        <text>ATP + H2O = ADP + phosphate + H(+)</text>
        <dbReference type="Rhea" id="RHEA:13065"/>
        <dbReference type="ChEBI" id="CHEBI:15377"/>
        <dbReference type="ChEBI" id="CHEBI:15378"/>
        <dbReference type="ChEBI" id="CHEBI:30616"/>
        <dbReference type="ChEBI" id="CHEBI:43474"/>
        <dbReference type="ChEBI" id="CHEBI:456216"/>
    </reaction>
    <physiologicalReaction direction="left-to-right" evidence="9">
        <dbReference type="Rhea" id="RHEA:13066"/>
    </physiologicalReaction>
</comment>
<accession>A0A9P6LPG2</accession>
<evidence type="ECO:0000256" key="9">
    <source>
        <dbReference type="ARBA" id="ARBA00048778"/>
    </source>
</evidence>
<dbReference type="InterPro" id="IPR003959">
    <property type="entry name" value="ATPase_AAA_core"/>
</dbReference>
<organism evidence="13 14">
    <name type="scientific">Colletotrichum karsti</name>
    <dbReference type="NCBI Taxonomy" id="1095194"/>
    <lineage>
        <taxon>Eukaryota</taxon>
        <taxon>Fungi</taxon>
        <taxon>Dikarya</taxon>
        <taxon>Ascomycota</taxon>
        <taxon>Pezizomycotina</taxon>
        <taxon>Sordariomycetes</taxon>
        <taxon>Hypocreomycetidae</taxon>
        <taxon>Glomerellales</taxon>
        <taxon>Glomerellaceae</taxon>
        <taxon>Colletotrichum</taxon>
        <taxon>Colletotrichum boninense species complex</taxon>
    </lineage>
</organism>
<sequence length="435" mass="49157">MGTISQYLGFDLNLYIPLFLVLGLTGVGRYLIDEIKYLFNTYLMAEAGVFPDDEIYNILMSWVANQSFASKSRHFIANLNRVQESSLFQPSGQDHSKPRSQSLKYTPSFGTHLFWYKNRPIFFRRTKIHKDLGPRIKAEEITLRCFGYSPSLLKDLLKDAHEEYMKIHENKTMVYSAEQRRFGAEWNCCMALEPRHFSTIITRPGLKESIIDDITDYLSAETQLPQECIVLFEDIDAAGLTSTRAAAGPDEKRKFSSASDNDRLSLSGLLNLLDGVAIQEGRILIMSTNHAENLDKALIRPGRVDMIIQFTLADSHMLSNIFQTVFASTSTQDKPEKNTPVDQRPRVVSSEIKALSEQFAARIPSGEFSPAEIQGYLIRYKRKPEMAVSGAEDWFQTTRSEKAAQKSDEVSKTEEESDAKLPEKASGKEKSGTES</sequence>
<dbReference type="Pfam" id="PF25426">
    <property type="entry name" value="AAA_lid_BCS1"/>
    <property type="match status" value="1"/>
</dbReference>
<feature type="compositionally biased region" description="Basic and acidic residues" evidence="10">
    <location>
        <begin position="399"/>
        <end position="435"/>
    </location>
</feature>
<evidence type="ECO:0000313" key="13">
    <source>
        <dbReference type="EMBL" id="KAF9880830.1"/>
    </source>
</evidence>
<keyword evidence="8 11" id="KW-0472">Membrane</keyword>
<keyword evidence="14" id="KW-1185">Reference proteome</keyword>
<comment type="subcellular location">
    <subcellularLocation>
        <location evidence="1">Mitochondrion membrane</location>
    </subcellularLocation>
</comment>
<keyword evidence="6 11" id="KW-1133">Transmembrane helix</keyword>
<protein>
    <submittedName>
        <fullName evidence="13">Mitochondrial chaperone bcs1</fullName>
    </submittedName>
</protein>
<dbReference type="Gene3D" id="3.40.50.300">
    <property type="entry name" value="P-loop containing nucleotide triphosphate hydrolases"/>
    <property type="match status" value="1"/>
</dbReference>
<dbReference type="InterPro" id="IPR027417">
    <property type="entry name" value="P-loop_NTPase"/>
</dbReference>
<dbReference type="OrthoDB" id="10251412at2759"/>
<evidence type="ECO:0000256" key="4">
    <source>
        <dbReference type="ARBA" id="ARBA00022801"/>
    </source>
</evidence>
<keyword evidence="4" id="KW-0378">Hydrolase</keyword>
<dbReference type="AlphaFoldDB" id="A0A9P6LPG2"/>
<evidence type="ECO:0000256" key="6">
    <source>
        <dbReference type="ARBA" id="ARBA00022989"/>
    </source>
</evidence>
<feature type="domain" description="BCS1 N-terminal" evidence="12">
    <location>
        <begin position="19"/>
        <end position="200"/>
    </location>
</feature>
<keyword evidence="7" id="KW-0496">Mitochondrion</keyword>
<dbReference type="GO" id="GO:0016887">
    <property type="term" value="F:ATP hydrolysis activity"/>
    <property type="evidence" value="ECO:0007669"/>
    <property type="project" value="InterPro"/>
</dbReference>
<evidence type="ECO:0000313" key="14">
    <source>
        <dbReference type="Proteomes" id="UP000781932"/>
    </source>
</evidence>
<evidence type="ECO:0000256" key="8">
    <source>
        <dbReference type="ARBA" id="ARBA00023136"/>
    </source>
</evidence>
<evidence type="ECO:0000256" key="3">
    <source>
        <dbReference type="ARBA" id="ARBA00022741"/>
    </source>
</evidence>
<evidence type="ECO:0000256" key="10">
    <source>
        <dbReference type="SAM" id="MobiDB-lite"/>
    </source>
</evidence>
<keyword evidence="3" id="KW-0547">Nucleotide-binding</keyword>
<evidence type="ECO:0000259" key="12">
    <source>
        <dbReference type="SMART" id="SM01024"/>
    </source>
</evidence>
<evidence type="ECO:0000256" key="1">
    <source>
        <dbReference type="ARBA" id="ARBA00004325"/>
    </source>
</evidence>
<comment type="caution">
    <text evidence="13">The sequence shown here is derived from an EMBL/GenBank/DDBJ whole genome shotgun (WGS) entry which is preliminary data.</text>
</comment>
<dbReference type="GO" id="GO:0031966">
    <property type="term" value="C:mitochondrial membrane"/>
    <property type="evidence" value="ECO:0007669"/>
    <property type="project" value="UniProtKB-SubCell"/>
</dbReference>
<dbReference type="Pfam" id="PF00004">
    <property type="entry name" value="AAA"/>
    <property type="match status" value="1"/>
</dbReference>
<dbReference type="Pfam" id="PF08740">
    <property type="entry name" value="BCS1_N"/>
    <property type="match status" value="1"/>
</dbReference>
<reference evidence="13" key="1">
    <citation type="submission" date="2020-03" db="EMBL/GenBank/DDBJ databases">
        <authorList>
            <person name="He L."/>
        </authorList>
    </citation>
    <scope>NUCLEOTIDE SEQUENCE</scope>
    <source>
        <strain evidence="13">CkLH20</strain>
    </source>
</reference>
<dbReference type="EMBL" id="JAATWM020000004">
    <property type="protein sequence ID" value="KAF9880830.1"/>
    <property type="molecule type" value="Genomic_DNA"/>
</dbReference>
<dbReference type="GO" id="GO:0005524">
    <property type="term" value="F:ATP binding"/>
    <property type="evidence" value="ECO:0007669"/>
    <property type="project" value="UniProtKB-KW"/>
</dbReference>
<name>A0A9P6LPG2_9PEZI</name>
<dbReference type="RefSeq" id="XP_038750291.1">
    <property type="nucleotide sequence ID" value="XM_038884591.1"/>
</dbReference>
<evidence type="ECO:0000256" key="7">
    <source>
        <dbReference type="ARBA" id="ARBA00023128"/>
    </source>
</evidence>
<dbReference type="InterPro" id="IPR014851">
    <property type="entry name" value="BCS1_N"/>
</dbReference>